<dbReference type="EMBL" id="MLYV02001047">
    <property type="protein sequence ID" value="PSR73938.1"/>
    <property type="molecule type" value="Genomic_DNA"/>
</dbReference>
<dbReference type="PANTHER" id="PTHR19303:SF74">
    <property type="entry name" value="POGO TRANSPOSABLE ELEMENT WITH KRAB DOMAIN"/>
    <property type="match status" value="1"/>
</dbReference>
<dbReference type="AlphaFoldDB" id="A0A2R6NPD0"/>
<keyword evidence="4" id="KW-1185">Reference proteome</keyword>
<sequence>MSKSHLDVDLDSLPKEEHIDCALAAVHAEGFKTNGQLNYSLHAAASDFKIPCSTLTARYNGTKTRKEAHKHEQKLSAEAEEVLVTWIKVMGRRGVPFTSSIICEYASHIAGTPVGESWIQRFKSRHTDLKVRWTSSLEACRARVLNSTLVKEYFDIIHELITKYYIPPENIYNMDEKGLLLGVGKHVRAFVDPDQKTLYQTVLQYDRLLFIKELAKILNGEGTILVGQAKFPLLSSELLIIQLNHSISHSPKGWTDQELGCLWLKNDFEPQSAARNLTDGYCLLILDGHCSHLTFRFCHFAELHRILIVCLPLHTTHALQPCNVGVFGPLQSYWKSKLNAASRGVLE</sequence>
<evidence type="ECO:0000259" key="2">
    <source>
        <dbReference type="PROSITE" id="PS51253"/>
    </source>
</evidence>
<evidence type="ECO:0000313" key="3">
    <source>
        <dbReference type="EMBL" id="PSR73938.1"/>
    </source>
</evidence>
<dbReference type="STRING" id="98765.A0A2R6NPD0"/>
<keyword evidence="1" id="KW-0238">DNA-binding</keyword>
<comment type="caution">
    <text evidence="3">The sequence shown here is derived from an EMBL/GenBank/DDBJ whole genome shotgun (WGS) entry which is preliminary data.</text>
</comment>
<dbReference type="OrthoDB" id="2800420at2759"/>
<dbReference type="InterPro" id="IPR050863">
    <property type="entry name" value="CenT-Element_Derived"/>
</dbReference>
<dbReference type="PROSITE" id="PS51253">
    <property type="entry name" value="HTH_CENPB"/>
    <property type="match status" value="1"/>
</dbReference>
<dbReference type="InterPro" id="IPR009057">
    <property type="entry name" value="Homeodomain-like_sf"/>
</dbReference>
<dbReference type="GO" id="GO:0003677">
    <property type="term" value="F:DNA binding"/>
    <property type="evidence" value="ECO:0007669"/>
    <property type="project" value="UniProtKB-KW"/>
</dbReference>
<dbReference type="Pfam" id="PF03221">
    <property type="entry name" value="HTH_Tnp_Tc5"/>
    <property type="match status" value="1"/>
</dbReference>
<dbReference type="InterPro" id="IPR004875">
    <property type="entry name" value="DDE_SF_endonuclease_dom"/>
</dbReference>
<evidence type="ECO:0000256" key="1">
    <source>
        <dbReference type="ARBA" id="ARBA00023125"/>
    </source>
</evidence>
<reference evidence="3 4" key="1">
    <citation type="submission" date="2018-02" db="EMBL/GenBank/DDBJ databases">
        <title>Genome sequence of the basidiomycete white-rot fungus Phlebia centrifuga.</title>
        <authorList>
            <person name="Granchi Z."/>
            <person name="Peng M."/>
            <person name="de Vries R.P."/>
            <person name="Hilden K."/>
            <person name="Makela M.R."/>
            <person name="Grigoriev I."/>
            <person name="Riley R."/>
        </authorList>
    </citation>
    <scope>NUCLEOTIDE SEQUENCE [LARGE SCALE GENOMIC DNA]</scope>
    <source>
        <strain evidence="3 4">FBCC195</strain>
    </source>
</reference>
<dbReference type="SMART" id="SM00674">
    <property type="entry name" value="CENPB"/>
    <property type="match status" value="1"/>
</dbReference>
<accession>A0A2R6NPD0</accession>
<gene>
    <name evidence="3" type="ORF">PHLCEN_2v10245</name>
</gene>
<proteinExistence type="predicted"/>
<dbReference type="Pfam" id="PF03184">
    <property type="entry name" value="DDE_1"/>
    <property type="match status" value="1"/>
</dbReference>
<protein>
    <recommendedName>
        <fullName evidence="2">HTH CENPB-type domain-containing protein</fullName>
    </recommendedName>
</protein>
<dbReference type="SUPFAM" id="SSF46689">
    <property type="entry name" value="Homeodomain-like"/>
    <property type="match status" value="1"/>
</dbReference>
<dbReference type="Proteomes" id="UP000186601">
    <property type="component" value="Unassembled WGS sequence"/>
</dbReference>
<dbReference type="GO" id="GO:0005634">
    <property type="term" value="C:nucleus"/>
    <property type="evidence" value="ECO:0007669"/>
    <property type="project" value="TreeGrafter"/>
</dbReference>
<dbReference type="PANTHER" id="PTHR19303">
    <property type="entry name" value="TRANSPOSON"/>
    <property type="match status" value="1"/>
</dbReference>
<name>A0A2R6NPD0_9APHY</name>
<evidence type="ECO:0000313" key="4">
    <source>
        <dbReference type="Proteomes" id="UP000186601"/>
    </source>
</evidence>
<dbReference type="InterPro" id="IPR006600">
    <property type="entry name" value="HTH_CenpB_DNA-bd_dom"/>
</dbReference>
<organism evidence="3 4">
    <name type="scientific">Hermanssonia centrifuga</name>
    <dbReference type="NCBI Taxonomy" id="98765"/>
    <lineage>
        <taxon>Eukaryota</taxon>
        <taxon>Fungi</taxon>
        <taxon>Dikarya</taxon>
        <taxon>Basidiomycota</taxon>
        <taxon>Agaricomycotina</taxon>
        <taxon>Agaricomycetes</taxon>
        <taxon>Polyporales</taxon>
        <taxon>Meruliaceae</taxon>
        <taxon>Hermanssonia</taxon>
    </lineage>
</organism>
<feature type="domain" description="HTH CENPB-type" evidence="2">
    <location>
        <begin position="67"/>
        <end position="132"/>
    </location>
</feature>